<gene>
    <name evidence="2" type="ORF">F1559_000342</name>
</gene>
<protein>
    <submittedName>
        <fullName evidence="2">Uncharacterized protein</fullName>
    </submittedName>
</protein>
<sequence length="193" mass="21704">MNFVVPKTTNLNQLYSEDPSDSLPTDPLSRVLAECSPPGARQRFSPIQAVLLRLGLVDNDRPENLYSLTDEPFFNPSLNKSALCRLASNPIILDDDDELLEALDPMHPGSYLSRLLEIEERAQRQSRGAKDSLFKPRWEWVQVSDEERHALTQRIRGPPPPPEQRPLVELVETDLFEGQSDTENGPGTGMDEA</sequence>
<organism evidence="2 3">
    <name type="scientific">Cyanidiococcus yangmingshanensis</name>
    <dbReference type="NCBI Taxonomy" id="2690220"/>
    <lineage>
        <taxon>Eukaryota</taxon>
        <taxon>Rhodophyta</taxon>
        <taxon>Bangiophyceae</taxon>
        <taxon>Cyanidiales</taxon>
        <taxon>Cyanidiaceae</taxon>
        <taxon>Cyanidiococcus</taxon>
    </lineage>
</organism>
<dbReference type="Proteomes" id="UP000530660">
    <property type="component" value="Unassembled WGS sequence"/>
</dbReference>
<dbReference type="AlphaFoldDB" id="A0A7J7IIV2"/>
<proteinExistence type="predicted"/>
<comment type="caution">
    <text evidence="2">The sequence shown here is derived from an EMBL/GenBank/DDBJ whole genome shotgun (WGS) entry which is preliminary data.</text>
</comment>
<accession>A0A7J7IIV2</accession>
<feature type="region of interest" description="Disordered" evidence="1">
    <location>
        <begin position="149"/>
        <end position="193"/>
    </location>
</feature>
<evidence type="ECO:0000256" key="1">
    <source>
        <dbReference type="SAM" id="MobiDB-lite"/>
    </source>
</evidence>
<evidence type="ECO:0000313" key="2">
    <source>
        <dbReference type="EMBL" id="KAF6002609.1"/>
    </source>
</evidence>
<keyword evidence="3" id="KW-1185">Reference proteome</keyword>
<dbReference type="EMBL" id="VWRR01000009">
    <property type="protein sequence ID" value="KAF6002609.1"/>
    <property type="molecule type" value="Genomic_DNA"/>
</dbReference>
<reference evidence="2 3" key="1">
    <citation type="journal article" date="2020" name="J. Phycol.">
        <title>Comparative genome analysis reveals Cyanidiococcus gen. nov., a new extremophilic red algal genus sister to Cyanidioschyzon (Cyanidioschyzonaceae, Rhodophyta).</title>
        <authorList>
            <person name="Liu S.-L."/>
            <person name="Chiang Y.-R."/>
            <person name="Yoon H.S."/>
            <person name="Fu H.-Y."/>
        </authorList>
    </citation>
    <scope>NUCLEOTIDE SEQUENCE [LARGE SCALE GENOMIC DNA]</scope>
    <source>
        <strain evidence="2 3">THAL066</strain>
    </source>
</reference>
<evidence type="ECO:0000313" key="3">
    <source>
        <dbReference type="Proteomes" id="UP000530660"/>
    </source>
</evidence>
<name>A0A7J7IIV2_9RHOD</name>